<dbReference type="InterPro" id="IPR012340">
    <property type="entry name" value="NA-bd_OB-fold"/>
</dbReference>
<dbReference type="eggNOG" id="KOG0851">
    <property type="taxonomic scope" value="Eukaryota"/>
</dbReference>
<reference evidence="4" key="3">
    <citation type="submission" date="2015-04" db="UniProtKB">
        <authorList>
            <consortium name="EnsemblPlants"/>
        </authorList>
    </citation>
    <scope>IDENTIFICATION</scope>
    <source>
        <strain evidence="4">cv. Jemalong A17</strain>
    </source>
</reference>
<dbReference type="GO" id="GO:0006260">
    <property type="term" value="P:DNA replication"/>
    <property type="evidence" value="ECO:0000318"/>
    <property type="project" value="GO_Central"/>
</dbReference>
<evidence type="ECO:0000256" key="1">
    <source>
        <dbReference type="SAM" id="MobiDB-lite"/>
    </source>
</evidence>
<dbReference type="PANTHER" id="PTHR47165:SF4">
    <property type="entry name" value="OS03G0429900 PROTEIN"/>
    <property type="match status" value="1"/>
</dbReference>
<dbReference type="GO" id="GO:0005662">
    <property type="term" value="C:DNA replication factor A complex"/>
    <property type="evidence" value="ECO:0000318"/>
    <property type="project" value="GO_Central"/>
</dbReference>
<reference evidence="3 5" key="1">
    <citation type="journal article" date="2011" name="Nature">
        <title>The Medicago genome provides insight into the evolution of rhizobial symbioses.</title>
        <authorList>
            <person name="Young N.D."/>
            <person name="Debelle F."/>
            <person name="Oldroyd G.E."/>
            <person name="Geurts R."/>
            <person name="Cannon S.B."/>
            <person name="Udvardi M.K."/>
            <person name="Benedito V.A."/>
            <person name="Mayer K.F."/>
            <person name="Gouzy J."/>
            <person name="Schoof H."/>
            <person name="Van de Peer Y."/>
            <person name="Proost S."/>
            <person name="Cook D.R."/>
            <person name="Meyers B.C."/>
            <person name="Spannagl M."/>
            <person name="Cheung F."/>
            <person name="De Mita S."/>
            <person name="Krishnakumar V."/>
            <person name="Gundlach H."/>
            <person name="Zhou S."/>
            <person name="Mudge J."/>
            <person name="Bharti A.K."/>
            <person name="Murray J.D."/>
            <person name="Naoumkina M.A."/>
            <person name="Rosen B."/>
            <person name="Silverstein K.A."/>
            <person name="Tang H."/>
            <person name="Rombauts S."/>
            <person name="Zhao P.X."/>
            <person name="Zhou P."/>
            <person name="Barbe V."/>
            <person name="Bardou P."/>
            <person name="Bechner M."/>
            <person name="Bellec A."/>
            <person name="Berger A."/>
            <person name="Berges H."/>
            <person name="Bidwell S."/>
            <person name="Bisseling T."/>
            <person name="Choisne N."/>
            <person name="Couloux A."/>
            <person name="Denny R."/>
            <person name="Deshpande S."/>
            <person name="Dai X."/>
            <person name="Doyle J.J."/>
            <person name="Dudez A.M."/>
            <person name="Farmer A.D."/>
            <person name="Fouteau S."/>
            <person name="Franken C."/>
            <person name="Gibelin C."/>
            <person name="Gish J."/>
            <person name="Goldstein S."/>
            <person name="Gonzalez A.J."/>
            <person name="Green P.J."/>
            <person name="Hallab A."/>
            <person name="Hartog M."/>
            <person name="Hua A."/>
            <person name="Humphray S.J."/>
            <person name="Jeong D.H."/>
            <person name="Jing Y."/>
            <person name="Jocker A."/>
            <person name="Kenton S.M."/>
            <person name="Kim D.J."/>
            <person name="Klee K."/>
            <person name="Lai H."/>
            <person name="Lang C."/>
            <person name="Lin S."/>
            <person name="Macmil S.L."/>
            <person name="Magdelenat G."/>
            <person name="Matthews L."/>
            <person name="McCorrison J."/>
            <person name="Monaghan E.L."/>
            <person name="Mun J.H."/>
            <person name="Najar F.Z."/>
            <person name="Nicholson C."/>
            <person name="Noirot C."/>
            <person name="O'Bleness M."/>
            <person name="Paule C.R."/>
            <person name="Poulain J."/>
            <person name="Prion F."/>
            <person name="Qin B."/>
            <person name="Qu C."/>
            <person name="Retzel E.F."/>
            <person name="Riddle C."/>
            <person name="Sallet E."/>
            <person name="Samain S."/>
            <person name="Samson N."/>
            <person name="Sanders I."/>
            <person name="Saurat O."/>
            <person name="Scarpelli C."/>
            <person name="Schiex T."/>
            <person name="Segurens B."/>
            <person name="Severin A.J."/>
            <person name="Sherrier D.J."/>
            <person name="Shi R."/>
            <person name="Sims S."/>
            <person name="Singer S.R."/>
            <person name="Sinharoy S."/>
            <person name="Sterck L."/>
            <person name="Viollet A."/>
            <person name="Wang B.B."/>
            <person name="Wang K."/>
            <person name="Wang M."/>
            <person name="Wang X."/>
            <person name="Warfsmann J."/>
            <person name="Weissenbach J."/>
            <person name="White D.D."/>
            <person name="White J.D."/>
            <person name="Wiley G.B."/>
            <person name="Wincker P."/>
            <person name="Xing Y."/>
            <person name="Yang L."/>
            <person name="Yao Z."/>
            <person name="Ying F."/>
            <person name="Zhai J."/>
            <person name="Zhou L."/>
            <person name="Zuber A."/>
            <person name="Denarie J."/>
            <person name="Dixon R.A."/>
            <person name="May G.D."/>
            <person name="Schwartz D.C."/>
            <person name="Rogers J."/>
            <person name="Quetier F."/>
            <person name="Town C.D."/>
            <person name="Roe B.A."/>
        </authorList>
    </citation>
    <scope>NUCLEOTIDE SEQUENCE [LARGE SCALE GENOMIC DNA]</scope>
    <source>
        <strain evidence="3">A17</strain>
        <strain evidence="4 5">cv. Jemalong A17</strain>
    </source>
</reference>
<dbReference type="GO" id="GO:0003684">
    <property type="term" value="F:damaged DNA binding"/>
    <property type="evidence" value="ECO:0000318"/>
    <property type="project" value="GO_Central"/>
</dbReference>
<dbReference type="GO" id="GO:0006289">
    <property type="term" value="P:nucleotide-excision repair"/>
    <property type="evidence" value="ECO:0000318"/>
    <property type="project" value="GO_Central"/>
</dbReference>
<organism evidence="3 5">
    <name type="scientific">Medicago truncatula</name>
    <name type="common">Barrel medic</name>
    <name type="synonym">Medicago tribuloides</name>
    <dbReference type="NCBI Taxonomy" id="3880"/>
    <lineage>
        <taxon>Eukaryota</taxon>
        <taxon>Viridiplantae</taxon>
        <taxon>Streptophyta</taxon>
        <taxon>Embryophyta</taxon>
        <taxon>Tracheophyta</taxon>
        <taxon>Spermatophyta</taxon>
        <taxon>Magnoliopsida</taxon>
        <taxon>eudicotyledons</taxon>
        <taxon>Gunneridae</taxon>
        <taxon>Pentapetalae</taxon>
        <taxon>rosids</taxon>
        <taxon>fabids</taxon>
        <taxon>Fabales</taxon>
        <taxon>Fabaceae</taxon>
        <taxon>Papilionoideae</taxon>
        <taxon>50 kb inversion clade</taxon>
        <taxon>NPAAA clade</taxon>
        <taxon>Hologalegina</taxon>
        <taxon>IRL clade</taxon>
        <taxon>Trifolieae</taxon>
        <taxon>Medicago</taxon>
    </lineage>
</organism>
<dbReference type="GO" id="GO:0051321">
    <property type="term" value="P:meiotic cell cycle"/>
    <property type="evidence" value="ECO:0000318"/>
    <property type="project" value="GO_Central"/>
</dbReference>
<gene>
    <name evidence="4" type="primary">11433667</name>
    <name evidence="3" type="ordered locus">MTR_5g053590</name>
</gene>
<evidence type="ECO:0000259" key="2">
    <source>
        <dbReference type="Pfam" id="PF02721"/>
    </source>
</evidence>
<accession>G7JX53</accession>
<dbReference type="Pfam" id="PF02721">
    <property type="entry name" value="DUF223"/>
    <property type="match status" value="1"/>
</dbReference>
<dbReference type="PaxDb" id="3880-AES97394"/>
<evidence type="ECO:0000313" key="3">
    <source>
        <dbReference type="EMBL" id="AES97394.2"/>
    </source>
</evidence>
<proteinExistence type="predicted"/>
<dbReference type="AlphaFoldDB" id="G7JX53"/>
<dbReference type="HOGENOM" id="CLU_029003_1_0_1"/>
<evidence type="ECO:0000313" key="5">
    <source>
        <dbReference type="Proteomes" id="UP000002051"/>
    </source>
</evidence>
<accession>A0A0C3XK58</accession>
<dbReference type="SUPFAM" id="SSF50249">
    <property type="entry name" value="Nucleic acid-binding proteins"/>
    <property type="match status" value="3"/>
</dbReference>
<dbReference type="PANTHER" id="PTHR47165">
    <property type="entry name" value="OS03G0429900 PROTEIN"/>
    <property type="match status" value="1"/>
</dbReference>
<dbReference type="EnsemblPlants" id="AES97394">
    <property type="protein sequence ID" value="AES97394"/>
    <property type="gene ID" value="MTR_5g053590"/>
</dbReference>
<evidence type="ECO:0000313" key="4">
    <source>
        <dbReference type="EnsemblPlants" id="AES97394"/>
    </source>
</evidence>
<reference evidence="3 5" key="2">
    <citation type="journal article" date="2014" name="BMC Genomics">
        <title>An improved genome release (version Mt4.0) for the model legume Medicago truncatula.</title>
        <authorList>
            <person name="Tang H."/>
            <person name="Krishnakumar V."/>
            <person name="Bidwell S."/>
            <person name="Rosen B."/>
            <person name="Chan A."/>
            <person name="Zhou S."/>
            <person name="Gentzbittel L."/>
            <person name="Childs K.L."/>
            <person name="Yandell M."/>
            <person name="Gundlach H."/>
            <person name="Mayer K.F."/>
            <person name="Schwartz D.C."/>
            <person name="Town C.D."/>
        </authorList>
    </citation>
    <scope>GENOME REANNOTATION</scope>
    <source>
        <strain evidence="4 5">cv. Jemalong A17</strain>
    </source>
</reference>
<sequence length="524" mass="59764">MARPLQKIKNINDFKSLWKIAVRVVDMWTVANSKNKQHIEMVLCDKEVDRIQIILPFELKDQFKGRIVENTTFTLQNFDVEKNEMSIKATDHPFWLVFNGGTSVDNIDKHDIPKPSFNFKDFDEIKKGALRPDVLIDVIGAFHELGYNQTQAGSRKIQINFWMKDLKGTLLSCTLWEDFGLQFLNFCNNSEFGPTIILLHNAKIKEATYKYELGVSNAWNATKLFINPEFLEVLEFKQGLPLDHPTFTQSQQLSLSSQFASPSSSSMTQYSSIERFIGSAVVLPLKEIMQLTETTVCVTVVKINQVKPSKNGWYYKACTKCNRVAKGDTLPLLCDQKHETNAINLRFKLEVEVEYNEVATKFFLWDRECNELLGTTAADLQRVMAEAGVTNPLEYQHTWTNWKTESLFVKLNGSQLGTAVRFKQSRKMKKDDFLPVENVQTAEVLYSQLPDTTTISQLQTLSTFPTQTPTALCDTEPESQSSLTPGKRVADPLPINNDFESPDMCSTKQSSTKIRRNIKTEKKD</sequence>
<protein>
    <submittedName>
        <fullName evidence="3">DUF223 domain protein</fullName>
    </submittedName>
</protein>
<dbReference type="STRING" id="3880.G7JX53"/>
<dbReference type="EMBL" id="CM001221">
    <property type="protein sequence ID" value="AES97394.2"/>
    <property type="molecule type" value="Genomic_DNA"/>
</dbReference>
<dbReference type="CDD" id="cd04481">
    <property type="entry name" value="RPA1_DBD_B_like"/>
    <property type="match status" value="1"/>
</dbReference>
<name>G7JX53_MEDTR</name>
<dbReference type="Gene3D" id="2.40.50.140">
    <property type="entry name" value="Nucleic acid-binding proteins"/>
    <property type="match status" value="3"/>
</dbReference>
<feature type="region of interest" description="Disordered" evidence="1">
    <location>
        <begin position="467"/>
        <end position="524"/>
    </location>
</feature>
<dbReference type="OrthoDB" id="1066822at2759"/>
<dbReference type="Proteomes" id="UP000002051">
    <property type="component" value="Chromosome 5"/>
</dbReference>
<dbReference type="GO" id="GO:0007004">
    <property type="term" value="P:telomere maintenance via telomerase"/>
    <property type="evidence" value="ECO:0000318"/>
    <property type="project" value="GO_Central"/>
</dbReference>
<dbReference type="GO" id="GO:0043047">
    <property type="term" value="F:single-stranded telomeric DNA binding"/>
    <property type="evidence" value="ECO:0000318"/>
    <property type="project" value="GO_Central"/>
</dbReference>
<dbReference type="GO" id="GO:0000724">
    <property type="term" value="P:double-strand break repair via homologous recombination"/>
    <property type="evidence" value="ECO:0000318"/>
    <property type="project" value="GO_Central"/>
</dbReference>
<feature type="domain" description="Replication protein A 70 kDa DNA-binding subunit B/D first OB fold" evidence="2">
    <location>
        <begin position="6"/>
        <end position="105"/>
    </location>
</feature>
<dbReference type="InterPro" id="IPR003871">
    <property type="entry name" value="RFA1B/D_OB_1st"/>
</dbReference>
<dbReference type="CDD" id="cd04480">
    <property type="entry name" value="RPA1_DBD_A_like"/>
    <property type="match status" value="1"/>
</dbReference>
<keyword evidence="5" id="KW-1185">Reference proteome</keyword>